<dbReference type="SUPFAM" id="SSF50494">
    <property type="entry name" value="Trypsin-like serine proteases"/>
    <property type="match status" value="1"/>
</dbReference>
<reference evidence="3" key="1">
    <citation type="submission" date="2017-08" db="EMBL/GenBank/DDBJ databases">
        <authorList>
            <person name="Varghese N."/>
            <person name="Submissions S."/>
        </authorList>
    </citation>
    <scope>NUCLEOTIDE SEQUENCE [LARGE SCALE GENOMIC DNA]</scope>
    <source>
        <strain evidence="3">JA234</strain>
    </source>
</reference>
<dbReference type="AlphaFoldDB" id="A0A285CRE6"/>
<dbReference type="InterPro" id="IPR009003">
    <property type="entry name" value="Peptidase_S1_PA"/>
</dbReference>
<dbReference type="Proteomes" id="UP000219467">
    <property type="component" value="Unassembled WGS sequence"/>
</dbReference>
<evidence type="ECO:0000313" key="2">
    <source>
        <dbReference type="EMBL" id="SNX70150.1"/>
    </source>
</evidence>
<keyword evidence="1" id="KW-0732">Signal</keyword>
<keyword evidence="3" id="KW-1185">Reference proteome</keyword>
<dbReference type="EMBL" id="OAOQ01000005">
    <property type="protein sequence ID" value="SNX70150.1"/>
    <property type="molecule type" value="Genomic_DNA"/>
</dbReference>
<evidence type="ECO:0008006" key="4">
    <source>
        <dbReference type="Google" id="ProtNLM"/>
    </source>
</evidence>
<sequence length="432" mass="46402">MTGRAHGPMRRGPVAWGAAVLLASGLAVSAAAQTPENSAEILERATEAVFHIEVTGTPSDPANPTQEAARSGKAFAIGPEMLVTALNVVGDETEWMLARTTRDEVTRAVRPLSRTVQLTDGRNFRIPSGDVLVLAAPARAVDAAGIMVPDLKLKDYFHFSMCDIVEGQHYSALMTTSQQPGDARSVERLELVPLIAAGYRPGDYGALYLFESEGAPPFAPEPWGHGGSPILDADGNVVALISAVTVTGGGPIVLATPISPLFPGLGPMLAREPENAAATQAQLKCSMVDAVRQVRNQLKSHAIWSIAPRPADNPDEVDIVFEYDSAIDPPNISSIEVRYMFFGTEVEGLPAGRIPHRPAAEDVITLRPNPKEPRTFVTSEIARVGRVSVANYVKPGNGAIEFVRLMIKAHLTTGEIVENRTKYYDIQWSDLD</sequence>
<feature type="signal peptide" evidence="1">
    <location>
        <begin position="1"/>
        <end position="32"/>
    </location>
</feature>
<protein>
    <recommendedName>
        <fullName evidence="4">Serine protease</fullName>
    </recommendedName>
</protein>
<evidence type="ECO:0000313" key="3">
    <source>
        <dbReference type="Proteomes" id="UP000219467"/>
    </source>
</evidence>
<accession>A0A285CRE6</accession>
<feature type="chain" id="PRO_5013261604" description="Serine protease" evidence="1">
    <location>
        <begin position="33"/>
        <end position="432"/>
    </location>
</feature>
<proteinExistence type="predicted"/>
<gene>
    <name evidence="2" type="ORF">SAMN05878503_10559</name>
</gene>
<evidence type="ECO:0000256" key="1">
    <source>
        <dbReference type="SAM" id="SignalP"/>
    </source>
</evidence>
<name>A0A285CRE6_9RHOB</name>
<organism evidence="2 3">
    <name type="scientific">Cereibacter ovatus</name>
    <dbReference type="NCBI Taxonomy" id="439529"/>
    <lineage>
        <taxon>Bacteria</taxon>
        <taxon>Pseudomonadati</taxon>
        <taxon>Pseudomonadota</taxon>
        <taxon>Alphaproteobacteria</taxon>
        <taxon>Rhodobacterales</taxon>
        <taxon>Paracoccaceae</taxon>
        <taxon>Cereibacter</taxon>
    </lineage>
</organism>